<keyword evidence="3" id="KW-1185">Reference proteome</keyword>
<sequence>MLPAKETSEWQEFVTSITNLNDINIERCIIIPNAEVNELHGFCDSSEKAYGAADLTCSVSKMSQVPLVHYISGLIYFPAAALFFSSAALISIIVDLIKKLILKNELVPHGRAVFITGCDTGFGNALAKRLDTKGFHVFATCLFPTGPGAKE</sequence>
<organism evidence="2 3">
    <name type="scientific">Argiope bruennichi</name>
    <name type="common">Wasp spider</name>
    <name type="synonym">Aranea bruennichi</name>
    <dbReference type="NCBI Taxonomy" id="94029"/>
    <lineage>
        <taxon>Eukaryota</taxon>
        <taxon>Metazoa</taxon>
        <taxon>Ecdysozoa</taxon>
        <taxon>Arthropoda</taxon>
        <taxon>Chelicerata</taxon>
        <taxon>Arachnida</taxon>
        <taxon>Araneae</taxon>
        <taxon>Araneomorphae</taxon>
        <taxon>Entelegynae</taxon>
        <taxon>Araneoidea</taxon>
        <taxon>Araneidae</taxon>
        <taxon>Argiope</taxon>
    </lineage>
</organism>
<evidence type="ECO:0000256" key="1">
    <source>
        <dbReference type="SAM" id="Phobius"/>
    </source>
</evidence>
<dbReference type="Gene3D" id="3.40.50.720">
    <property type="entry name" value="NAD(P)-binding Rossmann-like Domain"/>
    <property type="match status" value="1"/>
</dbReference>
<dbReference type="PANTHER" id="PTHR43313:SF50">
    <property type="entry name" value="GH26015P"/>
    <property type="match status" value="1"/>
</dbReference>
<dbReference type="EMBL" id="JABXBU010002230">
    <property type="protein sequence ID" value="KAF8766533.1"/>
    <property type="molecule type" value="Genomic_DNA"/>
</dbReference>
<dbReference type="Proteomes" id="UP000807504">
    <property type="component" value="Unassembled WGS sequence"/>
</dbReference>
<comment type="caution">
    <text evidence="2">The sequence shown here is derived from an EMBL/GenBank/DDBJ whole genome shotgun (WGS) entry which is preliminary data.</text>
</comment>
<proteinExistence type="predicted"/>
<reference evidence="2" key="2">
    <citation type="submission" date="2020-06" db="EMBL/GenBank/DDBJ databases">
        <authorList>
            <person name="Sheffer M."/>
        </authorList>
    </citation>
    <scope>NUCLEOTIDE SEQUENCE</scope>
</reference>
<gene>
    <name evidence="2" type="ORF">HNY73_019586</name>
</gene>
<dbReference type="GO" id="GO:0016491">
    <property type="term" value="F:oxidoreductase activity"/>
    <property type="evidence" value="ECO:0007669"/>
    <property type="project" value="TreeGrafter"/>
</dbReference>
<dbReference type="Pfam" id="PF05380">
    <property type="entry name" value="Peptidase_A17"/>
    <property type="match status" value="1"/>
</dbReference>
<keyword evidence="1" id="KW-0812">Transmembrane</keyword>
<evidence type="ECO:0000313" key="2">
    <source>
        <dbReference type="EMBL" id="KAF8766533.1"/>
    </source>
</evidence>
<keyword evidence="1" id="KW-1133">Transmembrane helix</keyword>
<dbReference type="SUPFAM" id="SSF51735">
    <property type="entry name" value="NAD(P)-binding Rossmann-fold domains"/>
    <property type="match status" value="1"/>
</dbReference>
<dbReference type="AlphaFoldDB" id="A0A8T0E429"/>
<dbReference type="PANTHER" id="PTHR43313">
    <property type="entry name" value="SHORT-CHAIN DEHYDROGENASE/REDUCTASE FAMILY 9C"/>
    <property type="match status" value="1"/>
</dbReference>
<keyword evidence="1" id="KW-0472">Membrane</keyword>
<reference evidence="2" key="1">
    <citation type="journal article" date="2020" name="bioRxiv">
        <title>Chromosome-level reference genome of the European wasp spider Argiope bruennichi: a resource for studies on range expansion and evolutionary adaptation.</title>
        <authorList>
            <person name="Sheffer M.M."/>
            <person name="Hoppe A."/>
            <person name="Krehenwinkel H."/>
            <person name="Uhl G."/>
            <person name="Kuss A.W."/>
            <person name="Jensen L."/>
            <person name="Jensen C."/>
            <person name="Gillespie R.G."/>
            <person name="Hoff K.J."/>
            <person name="Prost S."/>
        </authorList>
    </citation>
    <scope>NUCLEOTIDE SEQUENCE</scope>
</reference>
<accession>A0A8T0E429</accession>
<dbReference type="GO" id="GO:0008202">
    <property type="term" value="P:steroid metabolic process"/>
    <property type="evidence" value="ECO:0007669"/>
    <property type="project" value="TreeGrafter"/>
</dbReference>
<feature type="transmembrane region" description="Helical" evidence="1">
    <location>
        <begin position="70"/>
        <end position="94"/>
    </location>
</feature>
<dbReference type="InterPro" id="IPR008042">
    <property type="entry name" value="Retrotrans_Pao"/>
</dbReference>
<protein>
    <submittedName>
        <fullName evidence="2">Corticosteroid 11-beta-dehydrogenase isozyme 2 like protein</fullName>
    </submittedName>
</protein>
<dbReference type="InterPro" id="IPR036291">
    <property type="entry name" value="NAD(P)-bd_dom_sf"/>
</dbReference>
<name>A0A8T0E429_ARGBR</name>
<evidence type="ECO:0000313" key="3">
    <source>
        <dbReference type="Proteomes" id="UP000807504"/>
    </source>
</evidence>